<dbReference type="OrthoDB" id="3795901at2759"/>
<protein>
    <submittedName>
        <fullName evidence="2">Uncharacterized protein</fullName>
    </submittedName>
</protein>
<name>A0A9W8WUS9_9PLEO</name>
<feature type="region of interest" description="Disordered" evidence="1">
    <location>
        <begin position="1"/>
        <end position="104"/>
    </location>
</feature>
<evidence type="ECO:0000256" key="1">
    <source>
        <dbReference type="SAM" id="MobiDB-lite"/>
    </source>
</evidence>
<gene>
    <name evidence="2" type="ORF">N0V87_008064</name>
</gene>
<dbReference type="AlphaFoldDB" id="A0A9W8WUS9"/>
<feature type="compositionally biased region" description="Basic residues" evidence="1">
    <location>
        <begin position="168"/>
        <end position="179"/>
    </location>
</feature>
<feature type="compositionally biased region" description="Pro residues" evidence="1">
    <location>
        <begin position="26"/>
        <end position="39"/>
    </location>
</feature>
<reference evidence="2" key="1">
    <citation type="submission" date="2022-10" db="EMBL/GenBank/DDBJ databases">
        <title>Tapping the CABI collections for fungal endophytes: first genome assemblies for Collariella, Neodidymelliopsis, Ascochyta clinopodiicola, Didymella pomorum, Didymosphaeria variabile, Neocosmospora piperis and Neocucurbitaria cava.</title>
        <authorList>
            <person name="Hill R."/>
        </authorList>
    </citation>
    <scope>NUCLEOTIDE SEQUENCE</scope>
    <source>
        <strain evidence="2">IMI 360193</strain>
    </source>
</reference>
<evidence type="ECO:0000313" key="2">
    <source>
        <dbReference type="EMBL" id="KAJ4332851.1"/>
    </source>
</evidence>
<sequence>MEFKRPSTPPPSEDGNHQLMALPLTPGAPLPRTVIPPSPGGRRLNALAADASSRRPAKVRAPPIGSKRSSTVGVKKPASNAARSKMQIATTKSDGAKDKKPKSLMDLPGEIRNLIYSFTHSNSRQALLVYRPRLASLRSRTQLDRQRTLPSDLVERQQDAALPAQNRRGGKRGGSRKPKSSTLARETNRPFCGLAQVCRLLRAEFRPLYLQKQEIGMDLVEVVQYLQTFYPEAADQFKALSTSTDRKIDMPFTGNLTIAVGDKLKDVEKAVEGIDVWPLLDLWANSFKIEAGFGRYMAPHYDATADGEAKDLYRLFGRQVQPDRRCSAMNVLWRSILRSRSLVSVSIHRKPAGSSQIPSQMLTARPVGIVRPIATGPRPYIHILFKKEAAEAWMSKLDAPIPQDWLEDRGFAGMEHFDVKVGIASTSTAGVL</sequence>
<dbReference type="EMBL" id="JAPEUV010000107">
    <property type="protein sequence ID" value="KAJ4332851.1"/>
    <property type="molecule type" value="Genomic_DNA"/>
</dbReference>
<dbReference type="Proteomes" id="UP001140562">
    <property type="component" value="Unassembled WGS sequence"/>
</dbReference>
<feature type="compositionally biased region" description="Basic and acidic residues" evidence="1">
    <location>
        <begin position="141"/>
        <end position="158"/>
    </location>
</feature>
<keyword evidence="3" id="KW-1185">Reference proteome</keyword>
<comment type="caution">
    <text evidence="2">The sequence shown here is derived from an EMBL/GenBank/DDBJ whole genome shotgun (WGS) entry which is preliminary data.</text>
</comment>
<feature type="compositionally biased region" description="Basic and acidic residues" evidence="1">
    <location>
        <begin position="94"/>
        <end position="103"/>
    </location>
</feature>
<feature type="region of interest" description="Disordered" evidence="1">
    <location>
        <begin position="141"/>
        <end position="185"/>
    </location>
</feature>
<proteinExistence type="predicted"/>
<organism evidence="2 3">
    <name type="scientific">Didymella glomerata</name>
    <dbReference type="NCBI Taxonomy" id="749621"/>
    <lineage>
        <taxon>Eukaryota</taxon>
        <taxon>Fungi</taxon>
        <taxon>Dikarya</taxon>
        <taxon>Ascomycota</taxon>
        <taxon>Pezizomycotina</taxon>
        <taxon>Dothideomycetes</taxon>
        <taxon>Pleosporomycetidae</taxon>
        <taxon>Pleosporales</taxon>
        <taxon>Pleosporineae</taxon>
        <taxon>Didymellaceae</taxon>
        <taxon>Didymella</taxon>
    </lineage>
</organism>
<accession>A0A9W8WUS9</accession>
<evidence type="ECO:0000313" key="3">
    <source>
        <dbReference type="Proteomes" id="UP001140562"/>
    </source>
</evidence>